<comment type="caution">
    <text evidence="4">The sequence shown here is derived from an EMBL/GenBank/DDBJ whole genome shotgun (WGS) entry which is preliminary data.</text>
</comment>
<dbReference type="CDD" id="cd12797">
    <property type="entry name" value="M23_peptidase"/>
    <property type="match status" value="1"/>
</dbReference>
<dbReference type="Gene3D" id="2.70.70.10">
    <property type="entry name" value="Glucose Permease (Domain IIA)"/>
    <property type="match status" value="1"/>
</dbReference>
<keyword evidence="2" id="KW-0175">Coiled coil</keyword>
<dbReference type="InterPro" id="IPR016047">
    <property type="entry name" value="M23ase_b-sheet_dom"/>
</dbReference>
<feature type="coiled-coil region" evidence="2">
    <location>
        <begin position="145"/>
        <end position="190"/>
    </location>
</feature>
<keyword evidence="5" id="KW-1185">Reference proteome</keyword>
<reference evidence="4 5" key="1">
    <citation type="submission" date="2019-03" db="EMBL/GenBank/DDBJ databases">
        <title>Genomic Encyclopedia of Type Strains, Phase IV (KMG-IV): sequencing the most valuable type-strain genomes for metagenomic binning, comparative biology and taxonomic classification.</title>
        <authorList>
            <person name="Goeker M."/>
        </authorList>
    </citation>
    <scope>NUCLEOTIDE SEQUENCE [LARGE SCALE GENOMIC DNA]</scope>
    <source>
        <strain evidence="4 5">DSM 22362</strain>
    </source>
</reference>
<dbReference type="Proteomes" id="UP000295197">
    <property type="component" value="Unassembled WGS sequence"/>
</dbReference>
<dbReference type="RefSeq" id="WP_132777068.1">
    <property type="nucleotide sequence ID" value="NZ_SMBZ01000009.1"/>
</dbReference>
<protein>
    <submittedName>
        <fullName evidence="4">Septal ring factor EnvC (AmiA/AmiB activator)</fullName>
    </submittedName>
</protein>
<evidence type="ECO:0000256" key="1">
    <source>
        <dbReference type="ARBA" id="ARBA00022729"/>
    </source>
</evidence>
<evidence type="ECO:0000313" key="4">
    <source>
        <dbReference type="EMBL" id="TCV18718.1"/>
    </source>
</evidence>
<dbReference type="InterPro" id="IPR011055">
    <property type="entry name" value="Dup_hybrid_motif"/>
</dbReference>
<dbReference type="SUPFAM" id="SSF51261">
    <property type="entry name" value="Duplicated hybrid motif"/>
    <property type="match status" value="1"/>
</dbReference>
<evidence type="ECO:0000256" key="2">
    <source>
        <dbReference type="SAM" id="Coils"/>
    </source>
</evidence>
<keyword evidence="1" id="KW-0732">Signal</keyword>
<dbReference type="PANTHER" id="PTHR21666:SF289">
    <property type="entry name" value="L-ALA--D-GLU ENDOPEPTIDASE"/>
    <property type="match status" value="1"/>
</dbReference>
<dbReference type="PANTHER" id="PTHR21666">
    <property type="entry name" value="PEPTIDASE-RELATED"/>
    <property type="match status" value="1"/>
</dbReference>
<sequence length="421" mass="47727">MNFKYILLSIFFVVFCGQLSFGQSSAQLKKQLEKINIEIANLNKELVAKTREKLLSQKEVTALSKQLSLREEKITVINKEVNNLTSQINQNTKAVNELKAELEKMRKDYEKMILFAFRNRNGYNKMMFIFASKDFNQAFKRIKYLQQFSDARKAKAAEIEKVKKNIELKIAQMESDRQTQRALLADQQKERDIISKDRAAHQSQLNVLVSQERTFKGQLSKKQQEKKKMEALIRAAINREIAEERRRAEAERKRLAEAEAKRTGKTVAEVEKATPKKTDSEILRSTPEAARLSADFKSNRGRLPWPVSQGNIVRNYGSYTVDGITSSAPDIGIRTADGAGVKAVFEGEVVQAVAGVVVIKHGEYFSFYSNMASVSVRRGQKVSRGQQIGVADKDPELGYTVVYFGLSQGQNEFNPAPWLAR</sequence>
<feature type="domain" description="M23ase beta-sheet core" evidence="3">
    <location>
        <begin position="332"/>
        <end position="415"/>
    </location>
</feature>
<dbReference type="Pfam" id="PF01551">
    <property type="entry name" value="Peptidase_M23"/>
    <property type="match status" value="1"/>
</dbReference>
<dbReference type="InterPro" id="IPR050570">
    <property type="entry name" value="Cell_wall_metabolism_enzyme"/>
</dbReference>
<feature type="coiled-coil region" evidence="2">
    <location>
        <begin position="81"/>
        <end position="115"/>
    </location>
</feature>
<dbReference type="Gene3D" id="6.10.250.3150">
    <property type="match status" value="1"/>
</dbReference>
<dbReference type="GO" id="GO:0004222">
    <property type="term" value="F:metalloendopeptidase activity"/>
    <property type="evidence" value="ECO:0007669"/>
    <property type="project" value="TreeGrafter"/>
</dbReference>
<feature type="coiled-coil region" evidence="2">
    <location>
        <begin position="25"/>
        <end position="52"/>
    </location>
</feature>
<accession>A0A4V2VUE7</accession>
<proteinExistence type="predicted"/>
<evidence type="ECO:0000313" key="5">
    <source>
        <dbReference type="Proteomes" id="UP000295197"/>
    </source>
</evidence>
<name>A0A4V2VUE7_9SPHI</name>
<organism evidence="4 5">
    <name type="scientific">Sphingobacterium alimentarium</name>
    <dbReference type="NCBI Taxonomy" id="797292"/>
    <lineage>
        <taxon>Bacteria</taxon>
        <taxon>Pseudomonadati</taxon>
        <taxon>Bacteroidota</taxon>
        <taxon>Sphingobacteriia</taxon>
        <taxon>Sphingobacteriales</taxon>
        <taxon>Sphingobacteriaceae</taxon>
        <taxon>Sphingobacterium</taxon>
    </lineage>
</organism>
<dbReference type="OrthoDB" id="9815884at2"/>
<gene>
    <name evidence="4" type="ORF">EDC17_100943</name>
</gene>
<dbReference type="AlphaFoldDB" id="A0A4V2VUE7"/>
<evidence type="ECO:0000259" key="3">
    <source>
        <dbReference type="Pfam" id="PF01551"/>
    </source>
</evidence>
<dbReference type="EMBL" id="SMBZ01000009">
    <property type="protein sequence ID" value="TCV18718.1"/>
    <property type="molecule type" value="Genomic_DNA"/>
</dbReference>
<feature type="coiled-coil region" evidence="2">
    <location>
        <begin position="219"/>
        <end position="261"/>
    </location>
</feature>